<keyword evidence="2" id="KW-0436">Ligase</keyword>
<comment type="caution">
    <text evidence="2">The sequence shown here is derived from an EMBL/GenBank/DDBJ whole genome shotgun (WGS) entry which is preliminary data.</text>
</comment>
<evidence type="ECO:0000313" key="3">
    <source>
        <dbReference type="Proteomes" id="UP000175616"/>
    </source>
</evidence>
<dbReference type="GeneID" id="92932253"/>
<dbReference type="GO" id="GO:0016874">
    <property type="term" value="F:ligase activity"/>
    <property type="evidence" value="ECO:0007669"/>
    <property type="project" value="UniProtKB-KW"/>
</dbReference>
<accession>A0A1E7YQG9</accession>
<dbReference type="PATRIC" id="fig|33059.14.peg.1081"/>
<gene>
    <name evidence="2" type="ORF">BAE27_03020</name>
</gene>
<dbReference type="InterPro" id="IPR004143">
    <property type="entry name" value="BPL_LPL_catalytic"/>
</dbReference>
<feature type="domain" description="BPL/LPL catalytic" evidence="1">
    <location>
        <begin position="37"/>
        <end position="228"/>
    </location>
</feature>
<name>A0A1E7YQG9_9PROT</name>
<protein>
    <submittedName>
        <fullName evidence="2">Lipoate--protein ligase</fullName>
    </submittedName>
</protein>
<dbReference type="Proteomes" id="UP000175616">
    <property type="component" value="Unassembled WGS sequence"/>
</dbReference>
<sequence>MSRSCSGQLWSVLDTGLRDADENMALDRALLDAVAAGEWGPSLRFLRFRDSALLGHHQSPRQELDLDYCAAEGIQVQRRLTGGGAIVFDPSQIGWELVCLRRHLPAGDMTALSREICEAAAAGLRRLGVNAQYRPRNDIEVDGRKISGTGGVLDGEAVLFQGTVLIELDIPRMLRILRVPVEKLDAHAIRSVAERVTSLRALLPELPSMAVVRQALLEGFRERFGGQWEDMAEGDLPEPVARRLPQALAEVRAPDWLSLQDRPPEEQSLRHAIVRTSGGTLRAAVLWDERGQRVKQIQFRGDMFIQPSRALVDLEARLRNSHIRELEDLVSAWFAAEVVDAFGMRPEHFVAVVRQAVEDAHAPCL</sequence>
<dbReference type="OMA" id="ANFRPKN"/>
<reference evidence="2 3" key="1">
    <citation type="submission" date="2016-06" db="EMBL/GenBank/DDBJ databases">
        <title>Gene turnover analysis identifies the evolutionary adaptation of the extremophile Acidithiobacillus caldus.</title>
        <authorList>
            <person name="Zhang X."/>
        </authorList>
    </citation>
    <scope>NUCLEOTIDE SEQUENCE [LARGE SCALE GENOMIC DNA]</scope>
    <source>
        <strain evidence="2 3">DX</strain>
    </source>
</reference>
<dbReference type="RefSeq" id="WP_014003385.1">
    <property type="nucleotide sequence ID" value="NZ_CP026328.2"/>
</dbReference>
<evidence type="ECO:0000313" key="2">
    <source>
        <dbReference type="EMBL" id="OFC38061.1"/>
    </source>
</evidence>
<dbReference type="InterPro" id="IPR050664">
    <property type="entry name" value="Octanoyltrans_LipM/LipL"/>
</dbReference>
<evidence type="ECO:0000259" key="1">
    <source>
        <dbReference type="PROSITE" id="PS51733"/>
    </source>
</evidence>
<dbReference type="Pfam" id="PF21948">
    <property type="entry name" value="LplA-B_cat"/>
    <property type="match status" value="1"/>
</dbReference>
<organism evidence="2 3">
    <name type="scientific">Acidithiobacillus caldus</name>
    <dbReference type="NCBI Taxonomy" id="33059"/>
    <lineage>
        <taxon>Bacteria</taxon>
        <taxon>Pseudomonadati</taxon>
        <taxon>Pseudomonadota</taxon>
        <taxon>Acidithiobacillia</taxon>
        <taxon>Acidithiobacillales</taxon>
        <taxon>Acidithiobacillaceae</taxon>
        <taxon>Acidithiobacillus</taxon>
    </lineage>
</organism>
<dbReference type="Gene3D" id="3.30.390.50">
    <property type="entry name" value="CO dehydrogenase flavoprotein, C-terminal domain"/>
    <property type="match status" value="1"/>
</dbReference>
<dbReference type="CDD" id="cd16443">
    <property type="entry name" value="LplA"/>
    <property type="match status" value="1"/>
</dbReference>
<proteinExistence type="predicted"/>
<dbReference type="PROSITE" id="PS51733">
    <property type="entry name" value="BPL_LPL_CATALYTIC"/>
    <property type="match status" value="1"/>
</dbReference>
<dbReference type="InterPro" id="IPR045864">
    <property type="entry name" value="aa-tRNA-synth_II/BPL/LPL"/>
</dbReference>
<dbReference type="EMBL" id="LZYE01000059">
    <property type="protein sequence ID" value="OFC38061.1"/>
    <property type="molecule type" value="Genomic_DNA"/>
</dbReference>
<dbReference type="PANTHER" id="PTHR43679:SF2">
    <property type="entry name" value="OCTANOYL-[GCVH]:PROTEIN N-OCTANOYLTRANSFERASE"/>
    <property type="match status" value="1"/>
</dbReference>
<dbReference type="SUPFAM" id="SSF55681">
    <property type="entry name" value="Class II aaRS and biotin synthetases"/>
    <property type="match status" value="1"/>
</dbReference>
<dbReference type="PANTHER" id="PTHR43679">
    <property type="entry name" value="OCTANOYLTRANSFERASE LIPM-RELATED"/>
    <property type="match status" value="1"/>
</dbReference>
<dbReference type="Gene3D" id="3.30.930.10">
    <property type="entry name" value="Bira Bifunctional Protein, Domain 2"/>
    <property type="match status" value="1"/>
</dbReference>
<dbReference type="AlphaFoldDB" id="A0A1E7YQG9"/>